<evidence type="ECO:0000259" key="2">
    <source>
        <dbReference type="Pfam" id="PF00931"/>
    </source>
</evidence>
<name>A0A4Z1GA19_9HELO</name>
<dbReference type="InterPro" id="IPR002182">
    <property type="entry name" value="NB-ARC"/>
</dbReference>
<dbReference type="AlphaFoldDB" id="A0A4Z1GA19"/>
<proteinExistence type="predicted"/>
<dbReference type="Pfam" id="PF06985">
    <property type="entry name" value="HET"/>
    <property type="match status" value="1"/>
</dbReference>
<dbReference type="Gene3D" id="1.25.40.10">
    <property type="entry name" value="Tetratricopeptide repeat domain"/>
    <property type="match status" value="2"/>
</dbReference>
<evidence type="ECO:0000259" key="3">
    <source>
        <dbReference type="Pfam" id="PF06985"/>
    </source>
</evidence>
<dbReference type="Pfam" id="PF00931">
    <property type="entry name" value="NB-ARC"/>
    <property type="match status" value="1"/>
</dbReference>
<keyword evidence="1" id="KW-0802">TPR repeat</keyword>
<dbReference type="GO" id="GO:0043531">
    <property type="term" value="F:ADP binding"/>
    <property type="evidence" value="ECO:0007669"/>
    <property type="project" value="InterPro"/>
</dbReference>
<organism evidence="4 5">
    <name type="scientific">Botrytis hyacinthi</name>
    <dbReference type="NCBI Taxonomy" id="278943"/>
    <lineage>
        <taxon>Eukaryota</taxon>
        <taxon>Fungi</taxon>
        <taxon>Dikarya</taxon>
        <taxon>Ascomycota</taxon>
        <taxon>Pezizomycotina</taxon>
        <taxon>Leotiomycetes</taxon>
        <taxon>Helotiales</taxon>
        <taxon>Sclerotiniaceae</taxon>
        <taxon>Botrytis</taxon>
    </lineage>
</organism>
<gene>
    <name evidence="4" type="ORF">BHYA_0386g00020</name>
</gene>
<keyword evidence="5" id="KW-1185">Reference proteome</keyword>
<dbReference type="PROSITE" id="PS50005">
    <property type="entry name" value="TPR"/>
    <property type="match status" value="2"/>
</dbReference>
<dbReference type="PRINTS" id="PR00381">
    <property type="entry name" value="KINESINLIGHT"/>
</dbReference>
<dbReference type="PANTHER" id="PTHR10622">
    <property type="entry name" value="HET DOMAIN-CONTAINING PROTEIN"/>
    <property type="match status" value="1"/>
</dbReference>
<dbReference type="PANTHER" id="PTHR10622:SF13">
    <property type="entry name" value="NACHT DOMAIN-CONTAINING PROTEIN"/>
    <property type="match status" value="1"/>
</dbReference>
<accession>A0A4Z1GA19</accession>
<dbReference type="SMART" id="SM00028">
    <property type="entry name" value="TPR"/>
    <property type="match status" value="7"/>
</dbReference>
<dbReference type="InterPro" id="IPR027417">
    <property type="entry name" value="P-loop_NTPase"/>
</dbReference>
<dbReference type="InterPro" id="IPR011990">
    <property type="entry name" value="TPR-like_helical_dom_sf"/>
</dbReference>
<evidence type="ECO:0000313" key="5">
    <source>
        <dbReference type="Proteomes" id="UP000297814"/>
    </source>
</evidence>
<dbReference type="InterPro" id="IPR010730">
    <property type="entry name" value="HET"/>
</dbReference>
<dbReference type="SUPFAM" id="SSF52540">
    <property type="entry name" value="P-loop containing nucleoside triphosphate hydrolases"/>
    <property type="match status" value="1"/>
</dbReference>
<evidence type="ECO:0000313" key="4">
    <source>
        <dbReference type="EMBL" id="TGO31889.1"/>
    </source>
</evidence>
<dbReference type="SUPFAM" id="SSF48452">
    <property type="entry name" value="TPR-like"/>
    <property type="match status" value="2"/>
</dbReference>
<reference evidence="4 5" key="1">
    <citation type="submission" date="2017-12" db="EMBL/GenBank/DDBJ databases">
        <title>Comparative genomics of Botrytis spp.</title>
        <authorList>
            <person name="Valero-Jimenez C.A."/>
            <person name="Tapia P."/>
            <person name="Veloso J."/>
            <person name="Silva-Moreno E."/>
            <person name="Staats M."/>
            <person name="Valdes J.H."/>
            <person name="Van Kan J.A.L."/>
        </authorList>
    </citation>
    <scope>NUCLEOTIDE SEQUENCE [LARGE SCALE GENOMIC DNA]</scope>
    <source>
        <strain evidence="4 5">Bh0001</strain>
    </source>
</reference>
<feature type="domain" description="Heterokaryon incompatibility" evidence="3">
    <location>
        <begin position="28"/>
        <end position="116"/>
    </location>
</feature>
<dbReference type="Pfam" id="PF13374">
    <property type="entry name" value="TPR_10"/>
    <property type="match status" value="1"/>
</dbReference>
<sequence>MSLIRLLQRKPNGEIVFREPTSGNVPAYAILSHTWGEEEIVYQDLENSKDKNKIVNKAGWRKIQFCAKQAAVDGLEYFWVDTCCIDKKNAVELGAAINSMFRWYQNAARCYVYLSDVFKPDTGVDDQRVWEEPFKESRWFTRGWTLQELIAPRLVEFFSSEGERLGSKLSLESKICEITGIANRALRGDALSGFSIKERKSWAECRNTTIGEDGAYCLIGIFGVSMVPNYGEEKDQAFRRLEDEIHRMYKGVDFEKFAVSLNLTSFPEAAQFVAREKELSEMYKLLQDHSGRSCVTLHGLGGIGKTQLAITYAKRHKEKYTAIFWLNANDEDSLKLSFRDIAQQVLRHYPSTAVLSSIDQDKDLDQVISVVKDWLDSPQNTRWLMVYDNLDNPKRSDNPDKLAVDIRPFLPWSDHGSIIITTRSSQVRQGMRIHVQKLPDIREGLEIVSNMSGRKGIENDPDAIALVKELDGLPLALSTAGVYLEHVTTSFSDYLRLYKKSWLKLHTTSPQLDSYEDRTLYTTWQITFDRIQQQNPASAQLLKLWAYFYREDLWFDLLQYAKSVDNEWIQKLTKDELNFNEAVTLLCTFGLVDPDKSPQQQIGARGYSVHSCVHSWIVFVLNKEWDKSLARLALTCVASEVPSTSEKYWWLTQRRLLQHAIRQDFFIEDAKVDIEGLYWGFHNLGDLYKDQGKLAEAEKMYLRALEGCEKTFGPDHTSTLDTVNNLGILYSDQGKLVEAEKMYLRALEGCEKTFGPDHTSTLDTVNNLGIFYSDQGKLVEAEKMYLRALEGCEKTLGPNHKSTLNTVNNLGIFYKDQGKLAEAEKMYLRALEGKEKALGPDHTSTLNTVNNLGLLYSDQGKLAEAEKMYLRALEGREKSVGPDHVSTLHTVNNLGLLYSDQGKLAEAAKMYLRALKGFEKALEPNHTLTLSTIGNLGSLYSDQGKLVEAEVMYRRALEGYEDSLGPELASSYLPALNTMFAFGDLFSKTDRKDMARQMYNRALSGYTIIQGPSSKQSRQVEDRLQALQVASVESNVGRKEFIVPGVANSNSLKQKIHQISPLTSGPESIIVVMTFYSLFLLTSGDQ</sequence>
<dbReference type="EMBL" id="PQXK01000385">
    <property type="protein sequence ID" value="TGO31889.1"/>
    <property type="molecule type" value="Genomic_DNA"/>
</dbReference>
<dbReference type="InterPro" id="IPR019734">
    <property type="entry name" value="TPR_rpt"/>
</dbReference>
<feature type="repeat" description="TPR" evidence="1">
    <location>
        <begin position="804"/>
        <end position="837"/>
    </location>
</feature>
<feature type="repeat" description="TPR" evidence="1">
    <location>
        <begin position="846"/>
        <end position="879"/>
    </location>
</feature>
<evidence type="ECO:0000256" key="1">
    <source>
        <dbReference type="PROSITE-ProRule" id="PRU00339"/>
    </source>
</evidence>
<dbReference type="Gene3D" id="3.40.50.300">
    <property type="entry name" value="P-loop containing nucleotide triphosphate hydrolases"/>
    <property type="match status" value="1"/>
</dbReference>
<comment type="caution">
    <text evidence="4">The sequence shown here is derived from an EMBL/GenBank/DDBJ whole genome shotgun (WGS) entry which is preliminary data.</text>
</comment>
<dbReference type="Pfam" id="PF13424">
    <property type="entry name" value="TPR_12"/>
    <property type="match status" value="3"/>
</dbReference>
<dbReference type="Proteomes" id="UP000297814">
    <property type="component" value="Unassembled WGS sequence"/>
</dbReference>
<protein>
    <submittedName>
        <fullName evidence="4">Uncharacterized protein</fullName>
    </submittedName>
</protein>
<feature type="domain" description="NB-ARC" evidence="2">
    <location>
        <begin position="276"/>
        <end position="433"/>
    </location>
</feature>